<accession>A0A8X7WBM2</accession>
<sequence length="152" mass="17433">MACLVSKLFEELWRISNGDKSPKIWIIEELGLESHFLLVDHFKGLHMLWTKEWCFKWPTPAGFMLLAGLNSLLRLRRFIHQNSVDLLSFFIAVNEWAQYLPFDMHIPNLDMSRNALVDTGLALDGRLPFPTDGPGHIPPRFGVTSLNVFNIA</sequence>
<proteinExistence type="predicted"/>
<name>A0A8X7WBM2_BRACI</name>
<comment type="caution">
    <text evidence="1">The sequence shown here is derived from an EMBL/GenBank/DDBJ whole genome shotgun (WGS) entry which is preliminary data.</text>
</comment>
<dbReference type="Proteomes" id="UP000886595">
    <property type="component" value="Unassembled WGS sequence"/>
</dbReference>
<gene>
    <name evidence="1" type="ORF">Bca52824_008256</name>
</gene>
<protein>
    <submittedName>
        <fullName evidence="1">Uncharacterized protein</fullName>
    </submittedName>
</protein>
<evidence type="ECO:0000313" key="1">
    <source>
        <dbReference type="EMBL" id="KAG2325528.1"/>
    </source>
</evidence>
<keyword evidence="2" id="KW-1185">Reference proteome</keyword>
<evidence type="ECO:0000313" key="2">
    <source>
        <dbReference type="Proteomes" id="UP000886595"/>
    </source>
</evidence>
<organism evidence="1 2">
    <name type="scientific">Brassica carinata</name>
    <name type="common">Ethiopian mustard</name>
    <name type="synonym">Abyssinian cabbage</name>
    <dbReference type="NCBI Taxonomy" id="52824"/>
    <lineage>
        <taxon>Eukaryota</taxon>
        <taxon>Viridiplantae</taxon>
        <taxon>Streptophyta</taxon>
        <taxon>Embryophyta</taxon>
        <taxon>Tracheophyta</taxon>
        <taxon>Spermatophyta</taxon>
        <taxon>Magnoliopsida</taxon>
        <taxon>eudicotyledons</taxon>
        <taxon>Gunneridae</taxon>
        <taxon>Pentapetalae</taxon>
        <taxon>rosids</taxon>
        <taxon>malvids</taxon>
        <taxon>Brassicales</taxon>
        <taxon>Brassicaceae</taxon>
        <taxon>Brassiceae</taxon>
        <taxon>Brassica</taxon>
    </lineage>
</organism>
<dbReference type="EMBL" id="JAAMPC010000002">
    <property type="protein sequence ID" value="KAG2325528.1"/>
    <property type="molecule type" value="Genomic_DNA"/>
</dbReference>
<reference evidence="1 2" key="1">
    <citation type="submission" date="2020-02" db="EMBL/GenBank/DDBJ databases">
        <authorList>
            <person name="Ma Q."/>
            <person name="Huang Y."/>
            <person name="Song X."/>
            <person name="Pei D."/>
        </authorList>
    </citation>
    <scope>NUCLEOTIDE SEQUENCE [LARGE SCALE GENOMIC DNA]</scope>
    <source>
        <strain evidence="1">Sxm20200214</strain>
        <tissue evidence="1">Leaf</tissue>
    </source>
</reference>
<dbReference type="AlphaFoldDB" id="A0A8X7WBM2"/>